<sequence length="425" mass="46597">MPSGASVATSDPTCASRVCPIFQPGLFDAIRVCSTENSSKPTHQRSNPTLEGPIPHLGTSWSSRVTSVRHRASPSATLERHQRPSPSVTERNPRASPASVTERHRAQPSSVTSVRHRASPSATLERHQRPSPSVTERNPRASPASVTERHRAQPSSVTSVRHRASPSATLERHQRPSPSVTERNPRASPASVTERHRAQPSSVTSVRHRASPSATLERHQRPSPSVTSTPAPVTSARPRPSPAHARARHQRTSVPTSSRHRARPCPCTSILAPEYPFKGSTESPDSQTLPRLFPRIPRLEIRPSRPIEIKEYKHRRGLGFRPSCHEIIEARRGNHLHRLTAHYGRLNRGTPVPPLSHFFPGPSHTIGGTLDGLSSDSDDTPTAPSAVYAVTKEIPLGVHIRLAQENEELNNWTSVPRYSAVIADV</sequence>
<evidence type="ECO:0000256" key="1">
    <source>
        <dbReference type="SAM" id="MobiDB-lite"/>
    </source>
</evidence>
<evidence type="ECO:0000313" key="3">
    <source>
        <dbReference type="Proteomes" id="UP000197138"/>
    </source>
</evidence>
<organism evidence="2 3">
    <name type="scientific">Punica granatum</name>
    <name type="common">Pomegranate</name>
    <dbReference type="NCBI Taxonomy" id="22663"/>
    <lineage>
        <taxon>Eukaryota</taxon>
        <taxon>Viridiplantae</taxon>
        <taxon>Streptophyta</taxon>
        <taxon>Embryophyta</taxon>
        <taxon>Tracheophyta</taxon>
        <taxon>Spermatophyta</taxon>
        <taxon>Magnoliopsida</taxon>
        <taxon>eudicotyledons</taxon>
        <taxon>Gunneridae</taxon>
        <taxon>Pentapetalae</taxon>
        <taxon>rosids</taxon>
        <taxon>malvids</taxon>
        <taxon>Myrtales</taxon>
        <taxon>Lythraceae</taxon>
        <taxon>Punica</taxon>
    </lineage>
</organism>
<evidence type="ECO:0000313" key="2">
    <source>
        <dbReference type="EMBL" id="OWM72877.1"/>
    </source>
</evidence>
<dbReference type="EMBL" id="MTKT01003975">
    <property type="protein sequence ID" value="OWM72877.1"/>
    <property type="molecule type" value="Genomic_DNA"/>
</dbReference>
<dbReference type="AlphaFoldDB" id="A0A218WJ68"/>
<proteinExistence type="predicted"/>
<accession>A0A218WJ68</accession>
<reference evidence="3" key="1">
    <citation type="journal article" date="2017" name="Plant J.">
        <title>The pomegranate (Punica granatum L.) genome and the genomics of punicalagin biosynthesis.</title>
        <authorList>
            <person name="Qin G."/>
            <person name="Xu C."/>
            <person name="Ming R."/>
            <person name="Tang H."/>
            <person name="Guyot R."/>
            <person name="Kramer E.M."/>
            <person name="Hu Y."/>
            <person name="Yi X."/>
            <person name="Qi Y."/>
            <person name="Xu X."/>
            <person name="Gao Z."/>
            <person name="Pan H."/>
            <person name="Jian J."/>
            <person name="Tian Y."/>
            <person name="Yue Z."/>
            <person name="Xu Y."/>
        </authorList>
    </citation>
    <scope>NUCLEOTIDE SEQUENCE [LARGE SCALE GENOMIC DNA]</scope>
    <source>
        <strain evidence="3">cv. Dabenzi</strain>
    </source>
</reference>
<name>A0A218WJ68_PUNGR</name>
<feature type="region of interest" description="Disordered" evidence="1">
    <location>
        <begin position="36"/>
        <end position="265"/>
    </location>
</feature>
<comment type="caution">
    <text evidence="2">The sequence shown here is derived from an EMBL/GenBank/DDBJ whole genome shotgun (WGS) entry which is preliminary data.</text>
</comment>
<protein>
    <submittedName>
        <fullName evidence="2">Uncharacterized protein</fullName>
    </submittedName>
</protein>
<feature type="compositionally biased region" description="Polar residues" evidence="1">
    <location>
        <begin position="36"/>
        <end position="49"/>
    </location>
</feature>
<feature type="compositionally biased region" description="Low complexity" evidence="1">
    <location>
        <begin position="222"/>
        <end position="244"/>
    </location>
</feature>
<dbReference type="Proteomes" id="UP000197138">
    <property type="component" value="Unassembled WGS sequence"/>
</dbReference>
<gene>
    <name evidence="2" type="ORF">CDL15_Pgr023282</name>
</gene>